<evidence type="ECO:0000313" key="1">
    <source>
        <dbReference type="EMBL" id="VAX21227.1"/>
    </source>
</evidence>
<protein>
    <submittedName>
        <fullName evidence="1">Uncharacterized protein</fullName>
    </submittedName>
</protein>
<name>A0A3B1CX73_9ZZZZ</name>
<dbReference type="AlphaFoldDB" id="A0A3B1CX73"/>
<dbReference type="EMBL" id="UOGD01000191">
    <property type="protein sequence ID" value="VAX21227.1"/>
    <property type="molecule type" value="Genomic_DNA"/>
</dbReference>
<organism evidence="1">
    <name type="scientific">hydrothermal vent metagenome</name>
    <dbReference type="NCBI Taxonomy" id="652676"/>
    <lineage>
        <taxon>unclassified sequences</taxon>
        <taxon>metagenomes</taxon>
        <taxon>ecological metagenomes</taxon>
    </lineage>
</organism>
<gene>
    <name evidence="1" type="ORF">MNBD_IGNAVI01-2026</name>
</gene>
<reference evidence="1" key="1">
    <citation type="submission" date="2018-06" db="EMBL/GenBank/DDBJ databases">
        <authorList>
            <person name="Zhirakovskaya E."/>
        </authorList>
    </citation>
    <scope>NUCLEOTIDE SEQUENCE</scope>
</reference>
<feature type="non-terminal residue" evidence="1">
    <location>
        <position position="801"/>
    </location>
</feature>
<sequence length="801" mass="90564">MGSLDVRKFWCFDSKRVKFLRLNKIKAIVVFIFLSSSLFAQVSNNISSVTFGELKTGSPVEITAQLANPLSITSVQIVYKSFQDIDFKVRDMEIVGNTATYKIPGKDISAPLLSYYLIIRLSNGGKETYPQGIPDFAKPIDLTVNNKTEKDNEILILSPAEGETVSLSDLFISVSLVKVPDIVDVSKTKIILNGEDISSKVMFAGDLLLFYPDNFPGTVKSGPQKIEIKVYDKKGNLYHSITREFTAIGTEGRFAESKNFTYKGSAIGEIRNENFNSQSTLYNNIGLTLSGKYNNWRLKGYGYVTSEENTHVQPQNRYSLTLSNNWLHLRGGDSYPRYTDLLLNGKRVRGVDGLVEFGGVTLQGSYGQTRRSIEGNLLETYPRDNTPLVSNVIMIDSSKYGNPYGRVEFGVYGRDLLAGRLAFGNRNKIQFGFNFLHSKDNVQSINFGAKPQENLVAGVDLNMNFDSRRVVIKGEAAVSILNSDITTGSFTEDQIDSIYAVEGVSGGDAETFKKLSQAFGSVITVNQFIEPLNFTELSSLATEGTIELNYFSNNLKGSYIYRGSQFKSFGQEYTRTDLQGYNIHDRIRLARDQFFITLGYENLHDNLQKTKQSTTTFQTFRVSASLYMKANIPNITVGYMRNQNQNGVDPRDTLRIYVDDITNRLTVNLGYDFNLPVRHNATLGFIVSDRNDYGYYRSDANYLSTSFGLNSYWTSSFLTSLSVIYYDSEISFVKYKYITFSVGGKYRMLQDNLELSLYFSPSYGDFERQSLDFITSYQLIQNLWLRLQMRYYNMARSYNNS</sequence>
<accession>A0A3B1CX73</accession>
<proteinExistence type="predicted"/>